<evidence type="ECO:0000313" key="7">
    <source>
        <dbReference type="WBParaSite" id="SSLN_0001214901-mRNA-1"/>
    </source>
</evidence>
<dbReference type="InterPro" id="IPR021134">
    <property type="entry name" value="Bestrophin-like"/>
</dbReference>
<keyword evidence="6" id="KW-0407">Ion channel</keyword>
<evidence type="ECO:0000256" key="3">
    <source>
        <dbReference type="ARBA" id="ARBA00022989"/>
    </source>
</evidence>
<dbReference type="AlphaFoldDB" id="A0A183T5F6"/>
<keyword evidence="6" id="KW-0813">Transport</keyword>
<keyword evidence="6" id="KW-0869">Chloride channel</keyword>
<dbReference type="PANTHER" id="PTHR10736">
    <property type="entry name" value="BESTROPHIN"/>
    <property type="match status" value="1"/>
</dbReference>
<keyword evidence="6" id="KW-1003">Cell membrane</keyword>
<accession>A0A183T5F6</accession>
<feature type="transmembrane region" description="Helical" evidence="6">
    <location>
        <begin position="238"/>
        <end position="257"/>
    </location>
</feature>
<dbReference type="InterPro" id="IPR000615">
    <property type="entry name" value="Bestrophin"/>
</dbReference>
<feature type="transmembrane region" description="Helical" evidence="6">
    <location>
        <begin position="6"/>
        <end position="23"/>
    </location>
</feature>
<dbReference type="GO" id="GO:0034707">
    <property type="term" value="C:chloride channel complex"/>
    <property type="evidence" value="ECO:0007669"/>
    <property type="project" value="UniProtKB-KW"/>
</dbReference>
<comment type="subcellular location">
    <subcellularLocation>
        <location evidence="6">Cell membrane</location>
        <topology evidence="6">Multi-pass membrane protein</topology>
    </subcellularLocation>
    <subcellularLocation>
        <location evidence="1">Membrane</location>
    </subcellularLocation>
</comment>
<sequence>LEFVVFVILFMFISLMYRLAMSGKIKRDFEHFCIYCSKVSQRIPIGLFLGFYVNIIVRHWWERFCTIPWPDSLVLAISAYVQGDSAAVKLRRHALIRYVNLTYCLYMRDISSRARRQYPTLEDIIAAGLMTEEEKDLFLQSGDDENSGISFLPMVWAMDLVNQLNNEGAIPIARGVDVLCQEIRTFRGMIGDVWTYSYITVPLAYTQISTIVIYAYFVLSIFAWQSLDPTQNYLGHNIDLYIPIFGLLRLAFYMGWLKVW</sequence>
<keyword evidence="6" id="KW-0406">Ion transport</keyword>
<keyword evidence="6" id="KW-0868">Chloride</keyword>
<dbReference type="GO" id="GO:0005254">
    <property type="term" value="F:chloride channel activity"/>
    <property type="evidence" value="ECO:0007669"/>
    <property type="project" value="UniProtKB-KW"/>
</dbReference>
<dbReference type="PANTHER" id="PTHR10736:SF0">
    <property type="entry name" value="BESTROPHIN HOMOLOG"/>
    <property type="match status" value="1"/>
</dbReference>
<dbReference type="Pfam" id="PF01062">
    <property type="entry name" value="Bestrophin"/>
    <property type="match status" value="1"/>
</dbReference>
<evidence type="ECO:0000256" key="1">
    <source>
        <dbReference type="ARBA" id="ARBA00004370"/>
    </source>
</evidence>
<keyword evidence="3 6" id="KW-1133">Transmembrane helix</keyword>
<organism evidence="7">
    <name type="scientific">Schistocephalus solidus</name>
    <name type="common">Tapeworm</name>
    <dbReference type="NCBI Taxonomy" id="70667"/>
    <lineage>
        <taxon>Eukaryota</taxon>
        <taxon>Metazoa</taxon>
        <taxon>Spiralia</taxon>
        <taxon>Lophotrochozoa</taxon>
        <taxon>Platyhelminthes</taxon>
        <taxon>Cestoda</taxon>
        <taxon>Eucestoda</taxon>
        <taxon>Diphyllobothriidea</taxon>
        <taxon>Diphyllobothriidae</taxon>
        <taxon>Schistocephalus</taxon>
    </lineage>
</organism>
<name>A0A183T5F6_SCHSO</name>
<dbReference type="GO" id="GO:0005886">
    <property type="term" value="C:plasma membrane"/>
    <property type="evidence" value="ECO:0007669"/>
    <property type="project" value="UniProtKB-SubCell"/>
</dbReference>
<keyword evidence="2 6" id="KW-0812">Transmembrane</keyword>
<comment type="similarity">
    <text evidence="5 6">Belongs to the anion channel-forming bestrophin (TC 1.A.46) family. Calcium-sensitive chloride channel subfamily.</text>
</comment>
<evidence type="ECO:0000256" key="6">
    <source>
        <dbReference type="RuleBase" id="RU363126"/>
    </source>
</evidence>
<proteinExistence type="inferred from homology"/>
<protein>
    <recommendedName>
        <fullName evidence="6">Bestrophin homolog</fullName>
    </recommendedName>
</protein>
<keyword evidence="4 6" id="KW-0472">Membrane</keyword>
<evidence type="ECO:0000256" key="5">
    <source>
        <dbReference type="ARBA" id="ARBA00034769"/>
    </source>
</evidence>
<feature type="transmembrane region" description="Helical" evidence="6">
    <location>
        <begin position="193"/>
        <end position="218"/>
    </location>
</feature>
<reference evidence="7" key="1">
    <citation type="submission" date="2016-06" db="UniProtKB">
        <authorList>
            <consortium name="WormBaseParasite"/>
        </authorList>
    </citation>
    <scope>IDENTIFICATION</scope>
</reference>
<evidence type="ECO:0000256" key="2">
    <source>
        <dbReference type="ARBA" id="ARBA00022692"/>
    </source>
</evidence>
<comment type="function">
    <text evidence="6">Forms chloride channels.</text>
</comment>
<dbReference type="WBParaSite" id="SSLN_0001214901-mRNA-1">
    <property type="protein sequence ID" value="SSLN_0001214901-mRNA-1"/>
    <property type="gene ID" value="SSLN_0001214901"/>
</dbReference>
<evidence type="ECO:0000256" key="4">
    <source>
        <dbReference type="ARBA" id="ARBA00023136"/>
    </source>
</evidence>